<dbReference type="InterPro" id="IPR038109">
    <property type="entry name" value="DNA_bind_recomb_sf"/>
</dbReference>
<dbReference type="GO" id="GO:0000150">
    <property type="term" value="F:DNA strand exchange activity"/>
    <property type="evidence" value="ECO:0007669"/>
    <property type="project" value="InterPro"/>
</dbReference>
<dbReference type="Proteomes" id="UP000677152">
    <property type="component" value="Chromosome"/>
</dbReference>
<feature type="compositionally biased region" description="Basic residues" evidence="1">
    <location>
        <begin position="574"/>
        <end position="583"/>
    </location>
</feature>
<dbReference type="PANTHER" id="PTHR30461:SF23">
    <property type="entry name" value="DNA RECOMBINASE-RELATED"/>
    <property type="match status" value="1"/>
</dbReference>
<sequence length="596" mass="65463">MTAIAPSSPTTLAEWIAVTAEPGIPVTGTTPAGGLRFLFYGRASTCEHQDPRTSLAWQLDVSRGVIGGRGTVERQYFEVGCSRQVPLHRRPQMKALLCHIAARPGEVDAVVVGEFERAFFDTAQVRALRAVLREYGVQLWLPEADGPVDFGTSEHQALLKLLAARSQYEVKRARHRVMAAMKVQAREQGRYLGGRPPYGYLLVKVAPHPNRAWARRGVCLQQLAPHPDTAPAVELIFSLRMAGYSVAGIARHLDEQGFPGPSAVDPERNPHRVDCGWSVRSVAEILHNPRYTGRQVWNRTSADRATRSASGRRTSVRNNRQEWVISKRVAHPPLVSEQDFVAVQDVRCAKRGGQADAEGGERAYLLAGRLRCAVCGRVMDSHWSHWSHGRPAYRCRHGYTSARTRPQGAPRNLYLREDCLLKLVAAHLAATGVADRPDPARAARLVAEHDLAFRCDSDGITVLDQSAGAPVQRKARERRAPAPSRQEDQTRLLLELTHGGEPVDADLSDAPGSPDVRDAPGAPGEIIRCMRRGSAGRRQLPVGEPHRGRGVGPTHCRPGGSVPPQRAVLPGSRKSGKQKPHAVSRIKRNYYVGQLM</sequence>
<proteinExistence type="predicted"/>
<dbReference type="InterPro" id="IPR050639">
    <property type="entry name" value="SSR_resolvase"/>
</dbReference>
<dbReference type="InterPro" id="IPR011109">
    <property type="entry name" value="DNA_bind_recombinase_dom"/>
</dbReference>
<dbReference type="EMBL" id="CP073249">
    <property type="protein sequence ID" value="QUF04103.1"/>
    <property type="molecule type" value="Genomic_DNA"/>
</dbReference>
<evidence type="ECO:0000313" key="3">
    <source>
        <dbReference type="EMBL" id="QUF04103.1"/>
    </source>
</evidence>
<dbReference type="CDD" id="cd00338">
    <property type="entry name" value="Ser_Recombinase"/>
    <property type="match status" value="1"/>
</dbReference>
<dbReference type="Gene3D" id="3.90.1750.20">
    <property type="entry name" value="Putative Large Serine Recombinase, Chain B, Domain 2"/>
    <property type="match status" value="1"/>
</dbReference>
<dbReference type="GO" id="GO:0003677">
    <property type="term" value="F:DNA binding"/>
    <property type="evidence" value="ECO:0007669"/>
    <property type="project" value="InterPro"/>
</dbReference>
<dbReference type="Pfam" id="PF07508">
    <property type="entry name" value="Recombinase"/>
    <property type="match status" value="1"/>
</dbReference>
<organism evidence="3 4">
    <name type="scientific">Actinosynnema pretiosum subsp. pretiosum</name>
    <dbReference type="NCBI Taxonomy" id="103721"/>
    <lineage>
        <taxon>Bacteria</taxon>
        <taxon>Bacillati</taxon>
        <taxon>Actinomycetota</taxon>
        <taxon>Actinomycetes</taxon>
        <taxon>Pseudonocardiales</taxon>
        <taxon>Pseudonocardiaceae</taxon>
        <taxon>Actinosynnema</taxon>
    </lineage>
</organism>
<feature type="region of interest" description="Disordered" evidence="1">
    <location>
        <begin position="466"/>
        <end position="583"/>
    </location>
</feature>
<dbReference type="InterPro" id="IPR006119">
    <property type="entry name" value="Resolv_N"/>
</dbReference>
<dbReference type="PROSITE" id="PS51737">
    <property type="entry name" value="RECOMBINASE_DNA_BIND"/>
    <property type="match status" value="1"/>
</dbReference>
<feature type="domain" description="Recombinase" evidence="2">
    <location>
        <begin position="197"/>
        <end position="353"/>
    </location>
</feature>
<gene>
    <name evidence="3" type="ORF">KCV87_32990</name>
</gene>
<name>A0AA45L6R9_9PSEU</name>
<dbReference type="InterPro" id="IPR036162">
    <property type="entry name" value="Resolvase-like_N_sf"/>
</dbReference>
<evidence type="ECO:0000313" key="4">
    <source>
        <dbReference type="Proteomes" id="UP000677152"/>
    </source>
</evidence>
<protein>
    <submittedName>
        <fullName evidence="3">Recombinase family protein</fullName>
    </submittedName>
</protein>
<accession>A0AA45L6R9</accession>
<dbReference type="Gene3D" id="3.40.50.1390">
    <property type="entry name" value="Resolvase, N-terminal catalytic domain"/>
    <property type="match status" value="1"/>
</dbReference>
<dbReference type="PANTHER" id="PTHR30461">
    <property type="entry name" value="DNA-INVERTASE FROM LAMBDOID PROPHAGE"/>
    <property type="match status" value="1"/>
</dbReference>
<evidence type="ECO:0000259" key="2">
    <source>
        <dbReference type="PROSITE" id="PS51737"/>
    </source>
</evidence>
<dbReference type="SUPFAM" id="SSF53041">
    <property type="entry name" value="Resolvase-like"/>
    <property type="match status" value="1"/>
</dbReference>
<dbReference type="SMART" id="SM00857">
    <property type="entry name" value="Resolvase"/>
    <property type="match status" value="1"/>
</dbReference>
<dbReference type="AlphaFoldDB" id="A0AA45L6R9"/>
<dbReference type="Pfam" id="PF00239">
    <property type="entry name" value="Resolvase"/>
    <property type="match status" value="1"/>
</dbReference>
<reference evidence="3" key="1">
    <citation type="submission" date="2021-04" db="EMBL/GenBank/DDBJ databases">
        <title>Genomic sequence of Actinosynnema pretiosum subsp. pretiosum ATCC 31280 (C-14919).</title>
        <authorList>
            <person name="Bai L."/>
            <person name="Wang X."/>
            <person name="Xiao Y."/>
        </authorList>
    </citation>
    <scope>NUCLEOTIDE SEQUENCE</scope>
    <source>
        <strain evidence="3">ATCC 31280</strain>
    </source>
</reference>
<dbReference type="InterPro" id="IPR025827">
    <property type="entry name" value="Zn_ribbon_recom_dom"/>
</dbReference>
<dbReference type="Pfam" id="PF13408">
    <property type="entry name" value="Zn_ribbon_recom"/>
    <property type="match status" value="1"/>
</dbReference>
<evidence type="ECO:0000256" key="1">
    <source>
        <dbReference type="SAM" id="MobiDB-lite"/>
    </source>
</evidence>